<dbReference type="InterPro" id="IPR050546">
    <property type="entry name" value="Glycosyl_Hydrlase_16"/>
</dbReference>
<feature type="region of interest" description="Disordered" evidence="2">
    <location>
        <begin position="105"/>
        <end position="124"/>
    </location>
</feature>
<dbReference type="Gene3D" id="2.60.120.200">
    <property type="match status" value="1"/>
</dbReference>
<dbReference type="PROSITE" id="PS51762">
    <property type="entry name" value="GH16_2"/>
    <property type="match status" value="1"/>
</dbReference>
<feature type="domain" description="GH16" evidence="3">
    <location>
        <begin position="74"/>
        <end position="328"/>
    </location>
</feature>
<dbReference type="InterPro" id="IPR000757">
    <property type="entry name" value="Beta-glucanase-like"/>
</dbReference>
<protein>
    <recommendedName>
        <fullName evidence="3">GH16 domain-containing protein</fullName>
    </recommendedName>
</protein>
<evidence type="ECO:0000256" key="2">
    <source>
        <dbReference type="SAM" id="MobiDB-lite"/>
    </source>
</evidence>
<keyword evidence="5" id="KW-1185">Reference proteome</keyword>
<feature type="compositionally biased region" description="Low complexity" evidence="2">
    <location>
        <begin position="76"/>
        <end position="86"/>
    </location>
</feature>
<dbReference type="GO" id="GO:0004553">
    <property type="term" value="F:hydrolase activity, hydrolyzing O-glycosyl compounds"/>
    <property type="evidence" value="ECO:0007669"/>
    <property type="project" value="InterPro"/>
</dbReference>
<dbReference type="PANTHER" id="PTHR10963:SF55">
    <property type="entry name" value="GLYCOSIDE HYDROLASE FAMILY 16 PROTEIN"/>
    <property type="match status" value="1"/>
</dbReference>
<dbReference type="RefSeq" id="WP_176062277.1">
    <property type="nucleotide sequence ID" value="NZ_BJTG01000001.1"/>
</dbReference>
<accession>A0A7I9VH69</accession>
<feature type="region of interest" description="Disordered" evidence="2">
    <location>
        <begin position="1"/>
        <end position="20"/>
    </location>
</feature>
<comment type="similarity">
    <text evidence="1">Belongs to the glycosyl hydrolase 16 family.</text>
</comment>
<organism evidence="4 5">
    <name type="scientific">Anaeromyxobacter diazotrophicus</name>
    <dbReference type="NCBI Taxonomy" id="2590199"/>
    <lineage>
        <taxon>Bacteria</taxon>
        <taxon>Pseudomonadati</taxon>
        <taxon>Myxococcota</taxon>
        <taxon>Myxococcia</taxon>
        <taxon>Myxococcales</taxon>
        <taxon>Cystobacterineae</taxon>
        <taxon>Anaeromyxobacteraceae</taxon>
        <taxon>Anaeromyxobacter</taxon>
    </lineage>
</organism>
<dbReference type="Pfam" id="PF00722">
    <property type="entry name" value="Glyco_hydro_16"/>
    <property type="match status" value="1"/>
</dbReference>
<feature type="compositionally biased region" description="Basic residues" evidence="2">
    <location>
        <begin position="11"/>
        <end position="20"/>
    </location>
</feature>
<sequence>MEAREHQAAGARRRGAGAARRARGATAARAAALLALIAGACGWEPPGSSSPPASSLGSTPAAPPASGPPASPPPSSDGGPPATSDGLQPTGYRLAWREEFDGSALDGSRWSASSDPRRDAVNTPDAAAVANGALTLTTYTQDGVHRTGFLSTEGKFDFTYGYVEARIRLHGAPGTWCAFWLNSPTNGTPLNDPSAAGTEIDLLENRVVDQYGNDVSDIDAMNVNWNGYGVEHQDRQRTVQGSPSLQGNWHDYGVLWTPTGYTFYLDGSPIWTPAADVPVSRRSETLYLTCEVHDHDWAGNIPAGGYGTRDASANRMEVDWVRVWQPAP</sequence>
<gene>
    <name evidence="4" type="ORF">AMYX_02210</name>
</gene>
<dbReference type="EMBL" id="BJTG01000001">
    <property type="protein sequence ID" value="GEJ55480.1"/>
    <property type="molecule type" value="Genomic_DNA"/>
</dbReference>
<comment type="caution">
    <text evidence="4">The sequence shown here is derived from an EMBL/GenBank/DDBJ whole genome shotgun (WGS) entry which is preliminary data.</text>
</comment>
<dbReference type="CDD" id="cd00413">
    <property type="entry name" value="Glyco_hydrolase_16"/>
    <property type="match status" value="1"/>
</dbReference>
<dbReference type="InterPro" id="IPR013320">
    <property type="entry name" value="ConA-like_dom_sf"/>
</dbReference>
<evidence type="ECO:0000259" key="3">
    <source>
        <dbReference type="PROSITE" id="PS51762"/>
    </source>
</evidence>
<feature type="compositionally biased region" description="Pro residues" evidence="2">
    <location>
        <begin position="61"/>
        <end position="75"/>
    </location>
</feature>
<dbReference type="AlphaFoldDB" id="A0A7I9VH69"/>
<proteinExistence type="inferred from homology"/>
<dbReference type="PANTHER" id="PTHR10963">
    <property type="entry name" value="GLYCOSYL HYDROLASE-RELATED"/>
    <property type="match status" value="1"/>
</dbReference>
<feature type="region of interest" description="Disordered" evidence="2">
    <location>
        <begin position="44"/>
        <end position="89"/>
    </location>
</feature>
<reference evidence="5" key="1">
    <citation type="journal article" date="2020" name="Appl. Environ. Microbiol.">
        <title>Diazotrophic Anaeromyxobacter Isolates from Soils.</title>
        <authorList>
            <person name="Masuda Y."/>
            <person name="Yamanaka H."/>
            <person name="Xu Z.X."/>
            <person name="Shiratori Y."/>
            <person name="Aono T."/>
            <person name="Amachi S."/>
            <person name="Senoo K."/>
            <person name="Itoh H."/>
        </authorList>
    </citation>
    <scope>NUCLEOTIDE SEQUENCE [LARGE SCALE GENOMIC DNA]</scope>
    <source>
        <strain evidence="5">R267</strain>
    </source>
</reference>
<name>A0A7I9VH69_9BACT</name>
<feature type="compositionally biased region" description="Low complexity" evidence="2">
    <location>
        <begin position="44"/>
        <end position="60"/>
    </location>
</feature>
<dbReference type="SUPFAM" id="SSF49899">
    <property type="entry name" value="Concanavalin A-like lectins/glucanases"/>
    <property type="match status" value="1"/>
</dbReference>
<dbReference type="Proteomes" id="UP000503640">
    <property type="component" value="Unassembled WGS sequence"/>
</dbReference>
<evidence type="ECO:0000313" key="4">
    <source>
        <dbReference type="EMBL" id="GEJ55480.1"/>
    </source>
</evidence>
<dbReference type="GO" id="GO:0005975">
    <property type="term" value="P:carbohydrate metabolic process"/>
    <property type="evidence" value="ECO:0007669"/>
    <property type="project" value="InterPro"/>
</dbReference>
<evidence type="ECO:0000313" key="5">
    <source>
        <dbReference type="Proteomes" id="UP000503640"/>
    </source>
</evidence>
<evidence type="ECO:0000256" key="1">
    <source>
        <dbReference type="ARBA" id="ARBA00006865"/>
    </source>
</evidence>